<gene>
    <name evidence="3" type="ORF">Ami3637_07595</name>
</gene>
<sequence length="240" mass="27529">MDWSKAKNILIVALIATNVFLLCTYLTKSSMDDEVMDQEVLFTVLKGKNIYVDTKIPSKYENMPALTIEYNNDKQAVIEKALKQGIYNIPVNSGKRDYHDMADKFLNDCQLNNENLIFDKVVTKEKSTVVRYKNCYKNIAIGDSFLEVSFLDGKINDVTRQRLTLEPKKKLKVTSPEEALLMFMSEKDPNEVIHVEKMQLVFWVNSSEFNGESLISDTAFPAWEITYNGGKTKYIDAYKA</sequence>
<dbReference type="KEGG" id="amic:Ami3637_07595"/>
<evidence type="ECO:0000313" key="4">
    <source>
        <dbReference type="Proteomes" id="UP000463883"/>
    </source>
</evidence>
<organism evidence="3 4">
    <name type="scientific">Aminipila terrae</name>
    <dbReference type="NCBI Taxonomy" id="2697030"/>
    <lineage>
        <taxon>Bacteria</taxon>
        <taxon>Bacillati</taxon>
        <taxon>Bacillota</taxon>
        <taxon>Clostridia</taxon>
        <taxon>Peptostreptococcales</taxon>
        <taxon>Anaerovoracaceae</taxon>
        <taxon>Aminipila</taxon>
    </lineage>
</organism>
<protein>
    <recommendedName>
        <fullName evidence="2">Regulatory protein YycH-like domain-containing protein</fullName>
    </recommendedName>
</protein>
<dbReference type="EMBL" id="CP047591">
    <property type="protein sequence ID" value="QHI72284.1"/>
    <property type="molecule type" value="Genomic_DNA"/>
</dbReference>
<evidence type="ECO:0000313" key="3">
    <source>
        <dbReference type="EMBL" id="QHI72284.1"/>
    </source>
</evidence>
<name>A0A6P1MI52_9FIRM</name>
<evidence type="ECO:0000256" key="1">
    <source>
        <dbReference type="SAM" id="Phobius"/>
    </source>
</evidence>
<keyword evidence="4" id="KW-1185">Reference proteome</keyword>
<keyword evidence="1" id="KW-0812">Transmembrane</keyword>
<dbReference type="RefSeq" id="WP_162362053.1">
    <property type="nucleotide sequence ID" value="NZ_CP047591.1"/>
</dbReference>
<dbReference type="AlphaFoldDB" id="A0A6P1MI52"/>
<feature type="transmembrane region" description="Helical" evidence="1">
    <location>
        <begin position="6"/>
        <end position="26"/>
    </location>
</feature>
<proteinExistence type="predicted"/>
<keyword evidence="1" id="KW-1133">Transmembrane helix</keyword>
<dbReference type="Proteomes" id="UP000463883">
    <property type="component" value="Chromosome"/>
</dbReference>
<keyword evidence="1" id="KW-0472">Membrane</keyword>
<dbReference type="Pfam" id="PF09648">
    <property type="entry name" value="YycI"/>
    <property type="match status" value="1"/>
</dbReference>
<evidence type="ECO:0000259" key="2">
    <source>
        <dbReference type="Pfam" id="PF09648"/>
    </source>
</evidence>
<feature type="domain" description="Regulatory protein YycH-like" evidence="2">
    <location>
        <begin position="43"/>
        <end position="238"/>
    </location>
</feature>
<reference evidence="3 4" key="1">
    <citation type="submission" date="2020-01" db="EMBL/GenBank/DDBJ databases">
        <title>Genomic analysis of Aminipila sp. CBA3637.</title>
        <authorList>
            <person name="Kim Y.B."/>
            <person name="Roh S.W."/>
        </authorList>
    </citation>
    <scope>NUCLEOTIDE SEQUENCE [LARGE SCALE GENOMIC DNA]</scope>
    <source>
        <strain evidence="3 4">CBA3637</strain>
    </source>
</reference>
<dbReference type="InterPro" id="IPR018604">
    <property type="entry name" value="YycI-like"/>
</dbReference>
<dbReference type="GO" id="GO:0016020">
    <property type="term" value="C:membrane"/>
    <property type="evidence" value="ECO:0007669"/>
    <property type="project" value="InterPro"/>
</dbReference>
<accession>A0A6P1MI52</accession>